<sequence length="98" mass="10353">MKTIALKAALVATLSALTIAPVAAQDVTQTIELGDIDINSAEGMKELNHRLATGVNAVCERPVSRSLKEFSSWQDCRDAALDSAAEQLSRSGVAVRAN</sequence>
<dbReference type="RefSeq" id="WP_046902972.1">
    <property type="nucleotide sequence ID" value="NZ_CP011452.2"/>
</dbReference>
<dbReference type="NCBIfam" id="TIGR04433">
    <property type="entry name" value="UrcA_uranyl"/>
    <property type="match status" value="1"/>
</dbReference>
<dbReference type="KEGG" id="aay:WYH_01022"/>
<dbReference type="PATRIC" id="fig|1267766.3.peg.1028"/>
<accession>A0A0F7KTE6</accession>
<dbReference type="InterPro" id="IPR030972">
    <property type="entry name" value="UrcA_uranyl"/>
</dbReference>
<organism evidence="1 2">
    <name type="scientific">Croceibacterium atlanticum</name>
    <dbReference type="NCBI Taxonomy" id="1267766"/>
    <lineage>
        <taxon>Bacteria</taxon>
        <taxon>Pseudomonadati</taxon>
        <taxon>Pseudomonadota</taxon>
        <taxon>Alphaproteobacteria</taxon>
        <taxon>Sphingomonadales</taxon>
        <taxon>Erythrobacteraceae</taxon>
        <taxon>Croceibacterium</taxon>
    </lineage>
</organism>
<keyword evidence="2" id="KW-1185">Reference proteome</keyword>
<dbReference type="Proteomes" id="UP000034392">
    <property type="component" value="Chromosome"/>
</dbReference>
<reference evidence="1" key="1">
    <citation type="submission" date="2015-05" db="EMBL/GenBank/DDBJ databases">
        <title>The complete genome of Altererythrobacter atlanticus strain 26DY36.</title>
        <authorList>
            <person name="Wu Y.-H."/>
            <person name="Cheng H."/>
            <person name="Wu X.-W."/>
        </authorList>
    </citation>
    <scope>NUCLEOTIDE SEQUENCE [LARGE SCALE GENOMIC DNA]</scope>
    <source>
        <strain evidence="1">26DY36</strain>
    </source>
</reference>
<protein>
    <submittedName>
        <fullName evidence="1">Uncharacterized protein</fullName>
    </submittedName>
</protein>
<name>A0A0F7KTE6_9SPHN</name>
<gene>
    <name evidence="1" type="ORF">WYH_01022</name>
</gene>
<dbReference type="EMBL" id="CP011452">
    <property type="protein sequence ID" value="AKH42070.1"/>
    <property type="molecule type" value="Genomic_DNA"/>
</dbReference>
<evidence type="ECO:0000313" key="1">
    <source>
        <dbReference type="EMBL" id="AKH42070.1"/>
    </source>
</evidence>
<proteinExistence type="predicted"/>
<dbReference type="AlphaFoldDB" id="A0A0F7KTE6"/>
<evidence type="ECO:0000313" key="2">
    <source>
        <dbReference type="Proteomes" id="UP000034392"/>
    </source>
</evidence>